<gene>
    <name evidence="1" type="ORF">CISIN_1g0464282mg</name>
</gene>
<dbReference type="EMBL" id="KK785395">
    <property type="protein sequence ID" value="KDO43220.1"/>
    <property type="molecule type" value="Genomic_DNA"/>
</dbReference>
<evidence type="ECO:0000313" key="2">
    <source>
        <dbReference type="Proteomes" id="UP000027120"/>
    </source>
</evidence>
<keyword evidence="2" id="KW-1185">Reference proteome</keyword>
<accession>A0A067DNU3</accession>
<name>A0A067DNU3_CITSI</name>
<protein>
    <submittedName>
        <fullName evidence="1">Uncharacterized protein</fullName>
    </submittedName>
</protein>
<dbReference type="Proteomes" id="UP000027120">
    <property type="component" value="Unassembled WGS sequence"/>
</dbReference>
<proteinExistence type="predicted"/>
<reference evidence="1 2" key="1">
    <citation type="submission" date="2014-04" db="EMBL/GenBank/DDBJ databases">
        <authorList>
            <consortium name="International Citrus Genome Consortium"/>
            <person name="Gmitter F."/>
            <person name="Chen C."/>
            <person name="Farmerie W."/>
            <person name="Harkins T."/>
            <person name="Desany B."/>
            <person name="Mohiuddin M."/>
            <person name="Kodira C."/>
            <person name="Borodovsky M."/>
            <person name="Lomsadze A."/>
            <person name="Burns P."/>
            <person name="Jenkins J."/>
            <person name="Prochnik S."/>
            <person name="Shu S."/>
            <person name="Chapman J."/>
            <person name="Pitluck S."/>
            <person name="Schmutz J."/>
            <person name="Rokhsar D."/>
        </authorList>
    </citation>
    <scope>NUCLEOTIDE SEQUENCE</scope>
</reference>
<organism evidence="1 2">
    <name type="scientific">Citrus sinensis</name>
    <name type="common">Sweet orange</name>
    <name type="synonym">Citrus aurantium var. sinensis</name>
    <dbReference type="NCBI Taxonomy" id="2711"/>
    <lineage>
        <taxon>Eukaryota</taxon>
        <taxon>Viridiplantae</taxon>
        <taxon>Streptophyta</taxon>
        <taxon>Embryophyta</taxon>
        <taxon>Tracheophyta</taxon>
        <taxon>Spermatophyta</taxon>
        <taxon>Magnoliopsida</taxon>
        <taxon>eudicotyledons</taxon>
        <taxon>Gunneridae</taxon>
        <taxon>Pentapetalae</taxon>
        <taxon>rosids</taxon>
        <taxon>malvids</taxon>
        <taxon>Sapindales</taxon>
        <taxon>Rutaceae</taxon>
        <taxon>Aurantioideae</taxon>
        <taxon>Citrus</taxon>
    </lineage>
</organism>
<sequence length="12" mass="1321">MAIIAHPRGEIL</sequence>
<feature type="non-terminal residue" evidence="1">
    <location>
        <position position="12"/>
    </location>
</feature>
<evidence type="ECO:0000313" key="1">
    <source>
        <dbReference type="EMBL" id="KDO43220.1"/>
    </source>
</evidence>